<organism evidence="3 4">
    <name type="scientific">Lachnospira eligens</name>
    <dbReference type="NCBI Taxonomy" id="39485"/>
    <lineage>
        <taxon>Bacteria</taxon>
        <taxon>Bacillati</taxon>
        <taxon>Bacillota</taxon>
        <taxon>Clostridia</taxon>
        <taxon>Lachnospirales</taxon>
        <taxon>Lachnospiraceae</taxon>
        <taxon>Lachnospira</taxon>
    </lineage>
</organism>
<comment type="caution">
    <text evidence="3">The sequence shown here is derived from an EMBL/GenBank/DDBJ whole genome shotgun (WGS) entry which is preliminary data.</text>
</comment>
<dbReference type="Pfam" id="PF00990">
    <property type="entry name" value="GGDEF"/>
    <property type="match status" value="1"/>
</dbReference>
<dbReference type="PANTHER" id="PTHR45138:SF9">
    <property type="entry name" value="DIGUANYLATE CYCLASE DGCM-RELATED"/>
    <property type="match status" value="1"/>
</dbReference>
<dbReference type="CDD" id="cd01949">
    <property type="entry name" value="GGDEF"/>
    <property type="match status" value="1"/>
</dbReference>
<dbReference type="InterPro" id="IPR029787">
    <property type="entry name" value="Nucleotide_cyclase"/>
</dbReference>
<dbReference type="PANTHER" id="PTHR45138">
    <property type="entry name" value="REGULATORY COMPONENTS OF SENSORY TRANSDUCTION SYSTEM"/>
    <property type="match status" value="1"/>
</dbReference>
<dbReference type="EMBL" id="QSHM01000013">
    <property type="protein sequence ID" value="RHC12216.1"/>
    <property type="molecule type" value="Genomic_DNA"/>
</dbReference>
<dbReference type="SMART" id="SM00267">
    <property type="entry name" value="GGDEF"/>
    <property type="match status" value="1"/>
</dbReference>
<keyword evidence="1" id="KW-1133">Transmembrane helix</keyword>
<accession>A0A413YT22</accession>
<evidence type="ECO:0000256" key="1">
    <source>
        <dbReference type="SAM" id="Phobius"/>
    </source>
</evidence>
<keyword evidence="1" id="KW-0472">Membrane</keyword>
<keyword evidence="1" id="KW-0812">Transmembrane</keyword>
<feature type="transmembrane region" description="Helical" evidence="1">
    <location>
        <begin position="44"/>
        <end position="68"/>
    </location>
</feature>
<feature type="transmembrane region" description="Helical" evidence="1">
    <location>
        <begin position="74"/>
        <end position="92"/>
    </location>
</feature>
<dbReference type="SUPFAM" id="SSF55073">
    <property type="entry name" value="Nucleotide cyclase"/>
    <property type="match status" value="1"/>
</dbReference>
<proteinExistence type="predicted"/>
<dbReference type="Proteomes" id="UP000285844">
    <property type="component" value="Unassembled WGS sequence"/>
</dbReference>
<dbReference type="GO" id="GO:0052621">
    <property type="term" value="F:diguanylate cyclase activity"/>
    <property type="evidence" value="ECO:0007669"/>
    <property type="project" value="TreeGrafter"/>
</dbReference>
<dbReference type="Gene3D" id="3.30.70.270">
    <property type="match status" value="1"/>
</dbReference>
<dbReference type="InterPro" id="IPR043128">
    <property type="entry name" value="Rev_trsase/Diguanyl_cyclase"/>
</dbReference>
<sequence length="373" mass="42702">MSSYNKNVVQKQLLYDTIVLLTIENILSGDIMSINKKEFNLEQVVKLCVVVNISLFLFVAFMLTLFVYFNITPMIYYSVIALIGYVLYFMLLKRLKVCAYMWCVYATIIIYMAIATICLGYKCGFHLYSMSLIPIIFYSQYISTKIDTKDPNPLAVSIAIVAVSIISSAIAIINGPLYEINKTIISVMLACNAISVSAFLIYYTKVIVDLVIESEKKLNSIANIDLLTDLYSRRYMINYLEEYDADDEGWLAMADVDDFKKINDTYGHNCGDYVLNFIAQKMKNICSNCVISRWGGEEFLIYNGTHDSTHEVLEKLRREIENSECIYRQQKINISLTIGVAQRNADGDIEEWIKRADDRLYYGKNNGKNMVVD</sequence>
<feature type="transmembrane region" description="Helical" evidence="1">
    <location>
        <begin position="154"/>
        <end position="178"/>
    </location>
</feature>
<dbReference type="PROSITE" id="PS50887">
    <property type="entry name" value="GGDEF"/>
    <property type="match status" value="1"/>
</dbReference>
<name>A0A413YT22_9FIRM</name>
<reference evidence="3 4" key="1">
    <citation type="submission" date="2018-08" db="EMBL/GenBank/DDBJ databases">
        <title>A genome reference for cultivated species of the human gut microbiota.</title>
        <authorList>
            <person name="Zou Y."/>
            <person name="Xue W."/>
            <person name="Luo G."/>
        </authorList>
    </citation>
    <scope>NUCLEOTIDE SEQUENCE [LARGE SCALE GENOMIC DNA]</scope>
    <source>
        <strain evidence="3 4">AM37-3BH</strain>
    </source>
</reference>
<dbReference type="NCBIfam" id="TIGR00254">
    <property type="entry name" value="GGDEF"/>
    <property type="match status" value="1"/>
</dbReference>
<evidence type="ECO:0000313" key="3">
    <source>
        <dbReference type="EMBL" id="RHC12216.1"/>
    </source>
</evidence>
<dbReference type="InterPro" id="IPR000160">
    <property type="entry name" value="GGDEF_dom"/>
</dbReference>
<protein>
    <submittedName>
        <fullName evidence="3">GGDEF domain-containing protein</fullName>
    </submittedName>
</protein>
<feature type="transmembrane region" description="Helical" evidence="1">
    <location>
        <begin position="99"/>
        <end position="119"/>
    </location>
</feature>
<evidence type="ECO:0000259" key="2">
    <source>
        <dbReference type="PROSITE" id="PS50887"/>
    </source>
</evidence>
<feature type="transmembrane region" description="Helical" evidence="1">
    <location>
        <begin position="125"/>
        <end position="142"/>
    </location>
</feature>
<dbReference type="InterPro" id="IPR050469">
    <property type="entry name" value="Diguanylate_Cyclase"/>
</dbReference>
<dbReference type="AlphaFoldDB" id="A0A413YT22"/>
<feature type="transmembrane region" description="Helical" evidence="1">
    <location>
        <begin position="184"/>
        <end position="203"/>
    </location>
</feature>
<feature type="domain" description="GGDEF" evidence="2">
    <location>
        <begin position="247"/>
        <end position="373"/>
    </location>
</feature>
<gene>
    <name evidence="3" type="ORF">DW858_10765</name>
</gene>
<evidence type="ECO:0000313" key="4">
    <source>
        <dbReference type="Proteomes" id="UP000285844"/>
    </source>
</evidence>